<evidence type="ECO:0000313" key="2">
    <source>
        <dbReference type="EMBL" id="MFD1783289.1"/>
    </source>
</evidence>
<keyword evidence="1" id="KW-0732">Signal</keyword>
<dbReference type="Proteomes" id="UP001597237">
    <property type="component" value="Unassembled WGS sequence"/>
</dbReference>
<evidence type="ECO:0000256" key="1">
    <source>
        <dbReference type="SAM" id="SignalP"/>
    </source>
</evidence>
<organism evidence="2 3">
    <name type="scientific">Phenylobacterium terrae</name>
    <dbReference type="NCBI Taxonomy" id="2665495"/>
    <lineage>
        <taxon>Bacteria</taxon>
        <taxon>Pseudomonadati</taxon>
        <taxon>Pseudomonadota</taxon>
        <taxon>Alphaproteobacteria</taxon>
        <taxon>Caulobacterales</taxon>
        <taxon>Caulobacteraceae</taxon>
        <taxon>Phenylobacterium</taxon>
    </lineage>
</organism>
<keyword evidence="3" id="KW-1185">Reference proteome</keyword>
<proteinExistence type="predicted"/>
<feature type="signal peptide" evidence="1">
    <location>
        <begin position="1"/>
        <end position="26"/>
    </location>
</feature>
<name>A0ABW4MZY3_9CAUL</name>
<accession>A0ABW4MZY3</accession>
<protein>
    <submittedName>
        <fullName evidence="2">NtrZ family periplasmic regulatory protein</fullName>
    </submittedName>
</protein>
<dbReference type="RefSeq" id="WP_377284432.1">
    <property type="nucleotide sequence ID" value="NZ_JBHRSI010000015.1"/>
</dbReference>
<evidence type="ECO:0000313" key="3">
    <source>
        <dbReference type="Proteomes" id="UP001597237"/>
    </source>
</evidence>
<gene>
    <name evidence="2" type="ORF">ACFSC0_07770</name>
</gene>
<comment type="caution">
    <text evidence="2">The sequence shown here is derived from an EMBL/GenBank/DDBJ whole genome shotgun (WGS) entry which is preliminary data.</text>
</comment>
<dbReference type="InterPro" id="IPR048887">
    <property type="entry name" value="NtrZ-like"/>
</dbReference>
<reference evidence="3" key="1">
    <citation type="journal article" date="2019" name="Int. J. Syst. Evol. Microbiol.">
        <title>The Global Catalogue of Microorganisms (GCM) 10K type strain sequencing project: providing services to taxonomists for standard genome sequencing and annotation.</title>
        <authorList>
            <consortium name="The Broad Institute Genomics Platform"/>
            <consortium name="The Broad Institute Genome Sequencing Center for Infectious Disease"/>
            <person name="Wu L."/>
            <person name="Ma J."/>
        </authorList>
    </citation>
    <scope>NUCLEOTIDE SEQUENCE [LARGE SCALE GENOMIC DNA]</scope>
    <source>
        <strain evidence="3">DFY28</strain>
    </source>
</reference>
<feature type="chain" id="PRO_5045143592" evidence="1">
    <location>
        <begin position="27"/>
        <end position="130"/>
    </location>
</feature>
<sequence length="130" mass="13901">MKSTVRVLGSLIGAAALAVTASAAQAQTAKPKGLDFSVRNEATALTPQGTAKSLKLDTRKGRWGVTLNFDQPQSRDATANDVQAGAYFRITPKLRIGGAVALGETEQPAYRKTEPVEGRPRVRLETAFKF</sequence>
<dbReference type="Pfam" id="PF20841">
    <property type="entry name" value="NtrZ"/>
    <property type="match status" value="1"/>
</dbReference>
<dbReference type="EMBL" id="JBHUEY010000001">
    <property type="protein sequence ID" value="MFD1783289.1"/>
    <property type="molecule type" value="Genomic_DNA"/>
</dbReference>